<dbReference type="AlphaFoldDB" id="A0A0F9SY43"/>
<organism evidence="1">
    <name type="scientific">marine sediment metagenome</name>
    <dbReference type="NCBI Taxonomy" id="412755"/>
    <lineage>
        <taxon>unclassified sequences</taxon>
        <taxon>metagenomes</taxon>
        <taxon>ecological metagenomes</taxon>
    </lineage>
</organism>
<comment type="caution">
    <text evidence="1">The sequence shown here is derived from an EMBL/GenBank/DDBJ whole genome shotgun (WGS) entry which is preliminary data.</text>
</comment>
<dbReference type="SUPFAM" id="SSF101898">
    <property type="entry name" value="NHL repeat"/>
    <property type="match status" value="1"/>
</dbReference>
<evidence type="ECO:0008006" key="2">
    <source>
        <dbReference type="Google" id="ProtNLM"/>
    </source>
</evidence>
<dbReference type="EMBL" id="LAZR01001625">
    <property type="protein sequence ID" value="KKN41771.1"/>
    <property type="molecule type" value="Genomic_DNA"/>
</dbReference>
<name>A0A0F9SY43_9ZZZZ</name>
<feature type="non-terminal residue" evidence="1">
    <location>
        <position position="171"/>
    </location>
</feature>
<evidence type="ECO:0000313" key="1">
    <source>
        <dbReference type="EMBL" id="KKN41771.1"/>
    </source>
</evidence>
<reference evidence="1" key="1">
    <citation type="journal article" date="2015" name="Nature">
        <title>Complex archaea that bridge the gap between prokaryotes and eukaryotes.</title>
        <authorList>
            <person name="Spang A."/>
            <person name="Saw J.H."/>
            <person name="Jorgensen S.L."/>
            <person name="Zaremba-Niedzwiedzka K."/>
            <person name="Martijn J."/>
            <person name="Lind A.E."/>
            <person name="van Eijk R."/>
            <person name="Schleper C."/>
            <person name="Guy L."/>
            <person name="Ettema T.J."/>
        </authorList>
    </citation>
    <scope>NUCLEOTIDE SEQUENCE</scope>
</reference>
<gene>
    <name evidence="1" type="ORF">LCGC14_0719790</name>
</gene>
<sequence length="171" mass="20200">MKSSGLYDSWRVNVDLIPQEITTDSNNSIYVVGYDISWDRSLTLLKYESSGKLLWSKHFEDFIIYSPKIRIDSNNNLYIVCSFRNKTSQSYSTRSTLVKFNSSGDLQWQQIWEREEVNYISDIAIDSENYINIYGTWESYDYSQVKIFIMRYNSSGTQLWHHYLDESITLA</sequence>
<dbReference type="Gene3D" id="2.120.10.30">
    <property type="entry name" value="TolB, C-terminal domain"/>
    <property type="match status" value="1"/>
</dbReference>
<dbReference type="InterPro" id="IPR011042">
    <property type="entry name" value="6-blade_b-propeller_TolB-like"/>
</dbReference>
<proteinExistence type="predicted"/>
<protein>
    <recommendedName>
        <fullName evidence="2">Bulb-type lectin domain-containing protein</fullName>
    </recommendedName>
</protein>
<accession>A0A0F9SY43</accession>